<dbReference type="EMBL" id="FUZT01000015">
    <property type="protein sequence ID" value="SKC86915.1"/>
    <property type="molecule type" value="Genomic_DNA"/>
</dbReference>
<dbReference type="AlphaFoldDB" id="A0A1T5MFI1"/>
<evidence type="ECO:0008006" key="3">
    <source>
        <dbReference type="Google" id="ProtNLM"/>
    </source>
</evidence>
<evidence type="ECO:0000313" key="2">
    <source>
        <dbReference type="Proteomes" id="UP000190285"/>
    </source>
</evidence>
<name>A0A1T5MFI1_9FIRM</name>
<sequence length="75" mass="8970">MIKGQITLEDVVNFDLKISPKPYWIKVSKNKIWCPYCNRIRTFKNNSFYGVRKCEVCGISIKDYYVKKFNKLELI</sequence>
<organism evidence="1 2">
    <name type="scientific">Maledivibacter halophilus</name>
    <dbReference type="NCBI Taxonomy" id="36842"/>
    <lineage>
        <taxon>Bacteria</taxon>
        <taxon>Bacillati</taxon>
        <taxon>Bacillota</taxon>
        <taxon>Clostridia</taxon>
        <taxon>Peptostreptococcales</taxon>
        <taxon>Caminicellaceae</taxon>
        <taxon>Maledivibacter</taxon>
    </lineage>
</organism>
<reference evidence="1 2" key="1">
    <citation type="submission" date="2017-02" db="EMBL/GenBank/DDBJ databases">
        <authorList>
            <person name="Peterson S.W."/>
        </authorList>
    </citation>
    <scope>NUCLEOTIDE SEQUENCE [LARGE SCALE GENOMIC DNA]</scope>
    <source>
        <strain evidence="1 2">M1</strain>
    </source>
</reference>
<protein>
    <recommendedName>
        <fullName evidence="3">Transposase zinc-ribbon domain-containing protein</fullName>
    </recommendedName>
</protein>
<dbReference type="STRING" id="36842.SAMN02194393_04597"/>
<evidence type="ECO:0000313" key="1">
    <source>
        <dbReference type="EMBL" id="SKC86915.1"/>
    </source>
</evidence>
<gene>
    <name evidence="1" type="ORF">SAMN02194393_04597</name>
</gene>
<dbReference type="OrthoDB" id="1957339at2"/>
<keyword evidence="2" id="KW-1185">Reference proteome</keyword>
<accession>A0A1T5MFI1</accession>
<dbReference type="Proteomes" id="UP000190285">
    <property type="component" value="Unassembled WGS sequence"/>
</dbReference>
<proteinExistence type="predicted"/>
<dbReference type="RefSeq" id="WP_079495010.1">
    <property type="nucleotide sequence ID" value="NZ_FUZT01000015.1"/>
</dbReference>